<protein>
    <submittedName>
        <fullName evidence="1">Uncharacterized protein</fullName>
    </submittedName>
</protein>
<dbReference type="Proteomes" id="UP001221264">
    <property type="component" value="Segment"/>
</dbReference>
<dbReference type="EMBL" id="OP924544">
    <property type="protein sequence ID" value="WAX22722.1"/>
    <property type="molecule type" value="Genomic_DNA"/>
</dbReference>
<sequence>MNRQRECIQYANKAVRIVSFDVIDRPGCVAIEVLKCRETGKVGIKIVQRSELIGALLVS</sequence>
<organism evidence="1 2">
    <name type="scientific">Pseudomonas phage UFJF_PfSW6</name>
    <dbReference type="NCBI Taxonomy" id="3003725"/>
    <lineage>
        <taxon>Viruses</taxon>
        <taxon>Duplodnaviria</taxon>
        <taxon>Heunggongvirae</taxon>
        <taxon>Uroviricota</taxon>
        <taxon>Caudoviricetes</taxon>
        <taxon>Autographivirales</taxon>
        <taxon>Autotranscriptaviridae</taxon>
        <taxon>Studiervirinae</taxon>
        <taxon>Pijolavirus</taxon>
        <taxon>Pijolavirus UFJFPfSW6</taxon>
    </lineage>
</organism>
<gene>
    <name evidence="1" type="ORF">UFJFPfSW6_00008</name>
</gene>
<accession>A0AAF0AG82</accession>
<keyword evidence="2" id="KW-1185">Reference proteome</keyword>
<evidence type="ECO:0000313" key="2">
    <source>
        <dbReference type="Proteomes" id="UP001221264"/>
    </source>
</evidence>
<reference evidence="2" key="1">
    <citation type="journal article" date="2023" name="3 Biotech.">
        <title>Genome sequencing of Pseudomonas fluorescens phage UFJF_PfSW6: a novel lytic Pijolavirus specie with potential for biocontrol in the dairy industry.</title>
        <authorList>
            <person name="Vidigal P.M.P."/>
            <person name="Hungaro H.M."/>
        </authorList>
    </citation>
    <scope>NUCLEOTIDE SEQUENCE [LARGE SCALE GENOMIC DNA]</scope>
</reference>
<name>A0AAF0AG82_9CAUD</name>
<proteinExistence type="predicted"/>
<evidence type="ECO:0000313" key="1">
    <source>
        <dbReference type="EMBL" id="WAX22722.1"/>
    </source>
</evidence>